<dbReference type="Proteomes" id="UP001206925">
    <property type="component" value="Unassembled WGS sequence"/>
</dbReference>
<sequence>MKSKFDLYLKFQSRKVALTVLNTPHMPTGYENILPKLRTWLPVFHAHWKQTVYQVLRLDLCTVKAKDTNQ</sequence>
<gene>
    <name evidence="1" type="ORF">M8C21_006838</name>
</gene>
<evidence type="ECO:0000313" key="2">
    <source>
        <dbReference type="Proteomes" id="UP001206925"/>
    </source>
</evidence>
<reference evidence="1" key="1">
    <citation type="submission" date="2022-06" db="EMBL/GenBank/DDBJ databases">
        <title>Uncovering the hologenomic basis of an extraordinary plant invasion.</title>
        <authorList>
            <person name="Bieker V.C."/>
            <person name="Martin M.D."/>
            <person name="Gilbert T."/>
            <person name="Hodgins K."/>
            <person name="Battlay P."/>
            <person name="Petersen B."/>
            <person name="Wilson J."/>
        </authorList>
    </citation>
    <scope>NUCLEOTIDE SEQUENCE</scope>
    <source>
        <strain evidence="1">AA19_3_7</strain>
        <tissue evidence="1">Leaf</tissue>
    </source>
</reference>
<name>A0AAD5D7B9_AMBAR</name>
<keyword evidence="2" id="KW-1185">Reference proteome</keyword>
<dbReference type="EMBL" id="JAMZMK010003621">
    <property type="protein sequence ID" value="KAI7754425.1"/>
    <property type="molecule type" value="Genomic_DNA"/>
</dbReference>
<proteinExistence type="predicted"/>
<protein>
    <submittedName>
        <fullName evidence="1">Uncharacterized protein</fullName>
    </submittedName>
</protein>
<evidence type="ECO:0000313" key="1">
    <source>
        <dbReference type="EMBL" id="KAI7754425.1"/>
    </source>
</evidence>
<comment type="caution">
    <text evidence="1">The sequence shown here is derived from an EMBL/GenBank/DDBJ whole genome shotgun (WGS) entry which is preliminary data.</text>
</comment>
<accession>A0AAD5D7B9</accession>
<dbReference type="AlphaFoldDB" id="A0AAD5D7B9"/>
<organism evidence="1 2">
    <name type="scientific">Ambrosia artemisiifolia</name>
    <name type="common">Common ragweed</name>
    <dbReference type="NCBI Taxonomy" id="4212"/>
    <lineage>
        <taxon>Eukaryota</taxon>
        <taxon>Viridiplantae</taxon>
        <taxon>Streptophyta</taxon>
        <taxon>Embryophyta</taxon>
        <taxon>Tracheophyta</taxon>
        <taxon>Spermatophyta</taxon>
        <taxon>Magnoliopsida</taxon>
        <taxon>eudicotyledons</taxon>
        <taxon>Gunneridae</taxon>
        <taxon>Pentapetalae</taxon>
        <taxon>asterids</taxon>
        <taxon>campanulids</taxon>
        <taxon>Asterales</taxon>
        <taxon>Asteraceae</taxon>
        <taxon>Asteroideae</taxon>
        <taxon>Heliantheae alliance</taxon>
        <taxon>Heliantheae</taxon>
        <taxon>Ambrosia</taxon>
    </lineage>
</organism>